<dbReference type="PANTHER" id="PTHR48250:SF2">
    <property type="entry name" value="CUTINASE"/>
    <property type="match status" value="1"/>
</dbReference>
<evidence type="ECO:0000256" key="9">
    <source>
        <dbReference type="ARBA" id="ARBA00034045"/>
    </source>
</evidence>
<evidence type="ECO:0000256" key="12">
    <source>
        <dbReference type="RuleBase" id="RU361263"/>
    </source>
</evidence>
<comment type="function">
    <text evidence="12">Catalyzes the hydrolysis of complex carboxylic polyesters found in the cell wall of plants. Degrades cutin, a macromolecule that forms the structure of the plant cuticle.</text>
</comment>
<protein>
    <recommendedName>
        <fullName evidence="3 12">Cutinase</fullName>
        <ecNumber evidence="3 12">3.1.1.74</ecNumber>
    </recommendedName>
</protein>
<keyword evidence="7 12" id="KW-0378">Hydrolase</keyword>
<feature type="active site" description="Nucleophile" evidence="10">
    <location>
        <position position="216"/>
    </location>
</feature>
<sequence length="300" mass="29407">MKYTPVSVLLLAGLSDARPRPQFSIPGFSIPSFSLPTSLPTGGFGLGSGSTGLGSGFSIPSFGSLPAATGAASNVEATATATATPTSAAAQPTSTGSSGGSGTVGSNCTPQAGSSGGLGGTENGVTDKNCCTGLTVIFARGTSEMGNVGTISGPPMFKSLRSKLGDGNVTIQGVDYPADAAGNANLGASGGPTMAKLVQTAKSQCPDSKIIVSGYSQGAMVVHNAFSQGISASDVTGAIMFGDPLKTQSISGLSTDKIKEFCATADSICGTGDNPQGSHLSYGDVAEEAADWVVQAAGLS</sequence>
<evidence type="ECO:0000256" key="7">
    <source>
        <dbReference type="ARBA" id="ARBA00022801"/>
    </source>
</evidence>
<proteinExistence type="inferred from homology"/>
<dbReference type="OrthoDB" id="2975078at2759"/>
<reference evidence="14" key="1">
    <citation type="submission" date="2022-10" db="EMBL/GenBank/DDBJ databases">
        <title>Tapping the CABI collections for fungal endophytes: first genome assemblies for Collariella, Neodidymelliopsis, Ascochyta clinopodiicola, Didymella pomorum, Didymosphaeria variabile, Neocosmospora piperis and Neocucurbitaria cava.</title>
        <authorList>
            <person name="Hill R."/>
        </authorList>
    </citation>
    <scope>NUCLEOTIDE SEQUENCE</scope>
    <source>
        <strain evidence="14">IMI 356815</strain>
    </source>
</reference>
<dbReference type="EC" id="3.1.1.74" evidence="3 12"/>
<keyword evidence="15" id="KW-1185">Reference proteome</keyword>
<name>A0A9W8XTD7_9PLEO</name>
<dbReference type="Proteomes" id="UP001140513">
    <property type="component" value="Unassembled WGS sequence"/>
</dbReference>
<dbReference type="InterPro" id="IPR011150">
    <property type="entry name" value="Cutinase_monf"/>
</dbReference>
<dbReference type="InterPro" id="IPR000675">
    <property type="entry name" value="Cutinase/axe"/>
</dbReference>
<organism evidence="14 15">
    <name type="scientific">Didymosphaeria variabile</name>
    <dbReference type="NCBI Taxonomy" id="1932322"/>
    <lineage>
        <taxon>Eukaryota</taxon>
        <taxon>Fungi</taxon>
        <taxon>Dikarya</taxon>
        <taxon>Ascomycota</taxon>
        <taxon>Pezizomycotina</taxon>
        <taxon>Dothideomycetes</taxon>
        <taxon>Pleosporomycetidae</taxon>
        <taxon>Pleosporales</taxon>
        <taxon>Massarineae</taxon>
        <taxon>Didymosphaeriaceae</taxon>
        <taxon>Didymosphaeria</taxon>
    </lineage>
</organism>
<evidence type="ECO:0000256" key="8">
    <source>
        <dbReference type="ARBA" id="ARBA00023157"/>
    </source>
</evidence>
<evidence type="ECO:0000313" key="14">
    <source>
        <dbReference type="EMBL" id="KAJ4357468.1"/>
    </source>
</evidence>
<feature type="active site" evidence="10">
    <location>
        <position position="266"/>
    </location>
</feature>
<feature type="region of interest" description="Disordered" evidence="13">
    <location>
        <begin position="83"/>
        <end position="108"/>
    </location>
</feature>
<evidence type="ECO:0000256" key="3">
    <source>
        <dbReference type="ARBA" id="ARBA00013095"/>
    </source>
</evidence>
<comment type="similarity">
    <text evidence="2 12">Belongs to the cutinase family.</text>
</comment>
<dbReference type="SUPFAM" id="SSF53474">
    <property type="entry name" value="alpha/beta-Hydrolases"/>
    <property type="match status" value="1"/>
</dbReference>
<dbReference type="RefSeq" id="XP_056074327.1">
    <property type="nucleotide sequence ID" value="XM_056210854.1"/>
</dbReference>
<dbReference type="GO" id="GO:0016052">
    <property type="term" value="P:carbohydrate catabolic process"/>
    <property type="evidence" value="ECO:0007669"/>
    <property type="project" value="TreeGrafter"/>
</dbReference>
<evidence type="ECO:0000256" key="2">
    <source>
        <dbReference type="ARBA" id="ARBA00007534"/>
    </source>
</evidence>
<dbReference type="Pfam" id="PF01083">
    <property type="entry name" value="Cutinase"/>
    <property type="match status" value="1"/>
</dbReference>
<dbReference type="GO" id="GO:0005576">
    <property type="term" value="C:extracellular region"/>
    <property type="evidence" value="ECO:0007669"/>
    <property type="project" value="UniProtKB-SubCell"/>
</dbReference>
<evidence type="ECO:0000256" key="10">
    <source>
        <dbReference type="PIRSR" id="PIRSR611150-1"/>
    </source>
</evidence>
<evidence type="ECO:0000256" key="11">
    <source>
        <dbReference type="PIRSR" id="PIRSR611150-2"/>
    </source>
</evidence>
<feature type="active site" description="Proton donor/acceptor" evidence="10">
    <location>
        <position position="279"/>
    </location>
</feature>
<evidence type="ECO:0000256" key="4">
    <source>
        <dbReference type="ARBA" id="ARBA00022487"/>
    </source>
</evidence>
<dbReference type="SMART" id="SM01110">
    <property type="entry name" value="Cutinase"/>
    <property type="match status" value="1"/>
</dbReference>
<dbReference type="PROSITE" id="PS00155">
    <property type="entry name" value="CUTINASE_1"/>
    <property type="match status" value="1"/>
</dbReference>
<evidence type="ECO:0000256" key="1">
    <source>
        <dbReference type="ARBA" id="ARBA00004613"/>
    </source>
</evidence>
<dbReference type="AlphaFoldDB" id="A0A9W8XTD7"/>
<keyword evidence="6" id="KW-0732">Signal</keyword>
<evidence type="ECO:0000256" key="5">
    <source>
        <dbReference type="ARBA" id="ARBA00022525"/>
    </source>
</evidence>
<feature type="compositionally biased region" description="Low complexity" evidence="13">
    <location>
        <begin position="83"/>
        <end position="96"/>
    </location>
</feature>
<feature type="disulfide bond" evidence="11">
    <location>
        <begin position="262"/>
        <end position="269"/>
    </location>
</feature>
<keyword evidence="5 12" id="KW-0964">Secreted</keyword>
<gene>
    <name evidence="14" type="ORF">N0V89_002044</name>
</gene>
<dbReference type="InterPro" id="IPR029058">
    <property type="entry name" value="AB_hydrolase_fold"/>
</dbReference>
<evidence type="ECO:0000313" key="15">
    <source>
        <dbReference type="Proteomes" id="UP001140513"/>
    </source>
</evidence>
<comment type="catalytic activity">
    <reaction evidence="9 12">
        <text>cutin + H2O = cutin monomers.</text>
        <dbReference type="EC" id="3.1.1.74"/>
    </reaction>
</comment>
<keyword evidence="8 11" id="KW-1015">Disulfide bond</keyword>
<accession>A0A9W8XTD7</accession>
<dbReference type="PANTHER" id="PTHR48250">
    <property type="entry name" value="CUTINASE 2-RELATED"/>
    <property type="match status" value="1"/>
</dbReference>
<keyword evidence="4 12" id="KW-0719">Serine esterase</keyword>
<dbReference type="GO" id="GO:0050525">
    <property type="term" value="F:cutinase activity"/>
    <property type="evidence" value="ECO:0007669"/>
    <property type="project" value="UniProtKB-UniRule"/>
</dbReference>
<feature type="disulfide bond" evidence="11">
    <location>
        <begin position="131"/>
        <end position="205"/>
    </location>
</feature>
<evidence type="ECO:0000256" key="6">
    <source>
        <dbReference type="ARBA" id="ARBA00022729"/>
    </source>
</evidence>
<dbReference type="EMBL" id="JAPEUX010000002">
    <property type="protein sequence ID" value="KAJ4357468.1"/>
    <property type="molecule type" value="Genomic_DNA"/>
</dbReference>
<dbReference type="Gene3D" id="3.40.50.1820">
    <property type="entry name" value="alpha/beta hydrolase"/>
    <property type="match status" value="1"/>
</dbReference>
<comment type="subcellular location">
    <subcellularLocation>
        <location evidence="1 12">Secreted</location>
    </subcellularLocation>
</comment>
<evidence type="ECO:0000256" key="13">
    <source>
        <dbReference type="SAM" id="MobiDB-lite"/>
    </source>
</evidence>
<comment type="caution">
    <text evidence="14">The sequence shown here is derived from an EMBL/GenBank/DDBJ whole genome shotgun (WGS) entry which is preliminary data.</text>
</comment>
<dbReference type="InterPro" id="IPR043580">
    <property type="entry name" value="CUTINASE_1"/>
</dbReference>
<dbReference type="GeneID" id="80905574"/>